<protein>
    <submittedName>
        <fullName evidence="2">Uncharacterized protein</fullName>
    </submittedName>
</protein>
<sequence>LELVCCWLCAELISAAASLLLLEQQGKGREQQQGCKEEKGRGKERFMEIFQIPTDLRFERFRCRESAGFSSSLIKASAMTNFCVM</sequence>
<evidence type="ECO:0000313" key="3">
    <source>
        <dbReference type="Proteomes" id="UP000324897"/>
    </source>
</evidence>
<feature type="signal peptide" evidence="1">
    <location>
        <begin position="1"/>
        <end position="17"/>
    </location>
</feature>
<feature type="non-terminal residue" evidence="2">
    <location>
        <position position="1"/>
    </location>
</feature>
<organism evidence="2 3">
    <name type="scientific">Eragrostis curvula</name>
    <name type="common">weeping love grass</name>
    <dbReference type="NCBI Taxonomy" id="38414"/>
    <lineage>
        <taxon>Eukaryota</taxon>
        <taxon>Viridiplantae</taxon>
        <taxon>Streptophyta</taxon>
        <taxon>Embryophyta</taxon>
        <taxon>Tracheophyta</taxon>
        <taxon>Spermatophyta</taxon>
        <taxon>Magnoliopsida</taxon>
        <taxon>Liliopsida</taxon>
        <taxon>Poales</taxon>
        <taxon>Poaceae</taxon>
        <taxon>PACMAD clade</taxon>
        <taxon>Chloridoideae</taxon>
        <taxon>Eragrostideae</taxon>
        <taxon>Eragrostidinae</taxon>
        <taxon>Eragrostis</taxon>
    </lineage>
</organism>
<dbReference type="Proteomes" id="UP000324897">
    <property type="component" value="Chromosome 1"/>
</dbReference>
<keyword evidence="3" id="KW-1185">Reference proteome</keyword>
<dbReference type="EMBL" id="RWGY01000011">
    <property type="protein sequence ID" value="TVU32320.1"/>
    <property type="molecule type" value="Genomic_DNA"/>
</dbReference>
<accession>A0A5J9VBX4</accession>
<comment type="caution">
    <text evidence="2">The sequence shown here is derived from an EMBL/GenBank/DDBJ whole genome shotgun (WGS) entry which is preliminary data.</text>
</comment>
<reference evidence="2 3" key="1">
    <citation type="journal article" date="2019" name="Sci. Rep.">
        <title>A high-quality genome of Eragrostis curvula grass provides insights into Poaceae evolution and supports new strategies to enhance forage quality.</title>
        <authorList>
            <person name="Carballo J."/>
            <person name="Santos B.A.C.M."/>
            <person name="Zappacosta D."/>
            <person name="Garbus I."/>
            <person name="Selva J.P."/>
            <person name="Gallo C.A."/>
            <person name="Diaz A."/>
            <person name="Albertini E."/>
            <person name="Caccamo M."/>
            <person name="Echenique V."/>
        </authorList>
    </citation>
    <scope>NUCLEOTIDE SEQUENCE [LARGE SCALE GENOMIC DNA]</scope>
    <source>
        <strain evidence="3">cv. Victoria</strain>
        <tissue evidence="2">Leaf</tissue>
    </source>
</reference>
<feature type="chain" id="PRO_5023884053" evidence="1">
    <location>
        <begin position="18"/>
        <end position="85"/>
    </location>
</feature>
<gene>
    <name evidence="2" type="ORF">EJB05_24045</name>
</gene>
<evidence type="ECO:0000313" key="2">
    <source>
        <dbReference type="EMBL" id="TVU32320.1"/>
    </source>
</evidence>
<evidence type="ECO:0000256" key="1">
    <source>
        <dbReference type="SAM" id="SignalP"/>
    </source>
</evidence>
<proteinExistence type="predicted"/>
<keyword evidence="1" id="KW-0732">Signal</keyword>
<dbReference type="AlphaFoldDB" id="A0A5J9VBX4"/>
<name>A0A5J9VBX4_9POAL</name>